<feature type="transmembrane region" description="Helical" evidence="1">
    <location>
        <begin position="192"/>
        <end position="210"/>
    </location>
</feature>
<gene>
    <name evidence="2" type="ORF">Dsin_021751</name>
</gene>
<reference evidence="2" key="1">
    <citation type="journal article" date="2023" name="Plant J.">
        <title>Genome sequences and population genomics provide insights into the demographic history, inbreeding, and mutation load of two 'living fossil' tree species of Dipteronia.</title>
        <authorList>
            <person name="Feng Y."/>
            <person name="Comes H.P."/>
            <person name="Chen J."/>
            <person name="Zhu S."/>
            <person name="Lu R."/>
            <person name="Zhang X."/>
            <person name="Li P."/>
            <person name="Qiu J."/>
            <person name="Olsen K.M."/>
            <person name="Qiu Y."/>
        </authorList>
    </citation>
    <scope>NUCLEOTIDE SEQUENCE</scope>
    <source>
        <strain evidence="2">NBL</strain>
    </source>
</reference>
<keyword evidence="1" id="KW-0472">Membrane</keyword>
<dbReference type="Proteomes" id="UP001281410">
    <property type="component" value="Unassembled WGS sequence"/>
</dbReference>
<evidence type="ECO:0000313" key="2">
    <source>
        <dbReference type="EMBL" id="KAK3198336.1"/>
    </source>
</evidence>
<dbReference type="AlphaFoldDB" id="A0AAE0A1Q4"/>
<protein>
    <submittedName>
        <fullName evidence="2">Uncharacterized protein</fullName>
    </submittedName>
</protein>
<sequence length="214" mass="24141">MHGPALLIVFSIERALEPIAQPTFQISIHRSTIADLYSAIGLLIKESDSKTARLIKESKERKLSFCRAEFTKIRVEIKVGDTPAKKSTEEKLGTSKQKYDKVYEDDRDGLTMLCDQVEKNHVDLHVETFGMEKSDAQADVAANSTMEESDAQADAAANSNMKESDAQVDTTVKADGVLPENMLRLKLKPIQTWKILMLMLMLMLMLQRRVMVFF</sequence>
<accession>A0AAE0A1Q4</accession>
<organism evidence="2 3">
    <name type="scientific">Dipteronia sinensis</name>
    <dbReference type="NCBI Taxonomy" id="43782"/>
    <lineage>
        <taxon>Eukaryota</taxon>
        <taxon>Viridiplantae</taxon>
        <taxon>Streptophyta</taxon>
        <taxon>Embryophyta</taxon>
        <taxon>Tracheophyta</taxon>
        <taxon>Spermatophyta</taxon>
        <taxon>Magnoliopsida</taxon>
        <taxon>eudicotyledons</taxon>
        <taxon>Gunneridae</taxon>
        <taxon>Pentapetalae</taxon>
        <taxon>rosids</taxon>
        <taxon>malvids</taxon>
        <taxon>Sapindales</taxon>
        <taxon>Sapindaceae</taxon>
        <taxon>Hippocastanoideae</taxon>
        <taxon>Acereae</taxon>
        <taxon>Dipteronia</taxon>
    </lineage>
</organism>
<dbReference type="EMBL" id="JANJYJ010000007">
    <property type="protein sequence ID" value="KAK3198336.1"/>
    <property type="molecule type" value="Genomic_DNA"/>
</dbReference>
<evidence type="ECO:0000256" key="1">
    <source>
        <dbReference type="SAM" id="Phobius"/>
    </source>
</evidence>
<comment type="caution">
    <text evidence="2">The sequence shown here is derived from an EMBL/GenBank/DDBJ whole genome shotgun (WGS) entry which is preliminary data.</text>
</comment>
<keyword evidence="1" id="KW-0812">Transmembrane</keyword>
<keyword evidence="3" id="KW-1185">Reference proteome</keyword>
<evidence type="ECO:0000313" key="3">
    <source>
        <dbReference type="Proteomes" id="UP001281410"/>
    </source>
</evidence>
<keyword evidence="1" id="KW-1133">Transmembrane helix</keyword>
<name>A0AAE0A1Q4_9ROSI</name>
<proteinExistence type="predicted"/>